<comment type="caution">
    <text evidence="1">The sequence shown here is derived from an EMBL/GenBank/DDBJ whole genome shotgun (WGS) entry which is preliminary data.</text>
</comment>
<dbReference type="PATRIC" id="fig|1306954.6.peg.2002"/>
<keyword evidence="2" id="KW-1185">Reference proteome</keyword>
<evidence type="ECO:0000313" key="2">
    <source>
        <dbReference type="Proteomes" id="UP000070282"/>
    </source>
</evidence>
<dbReference type="EMBL" id="LOCO01000024">
    <property type="protein sequence ID" value="KXO07344.1"/>
    <property type="molecule type" value="Genomic_DNA"/>
</dbReference>
<dbReference type="AlphaFoldDB" id="A0A137S4I1"/>
<name>A0A137S4I1_9GAMM</name>
<sequence>MLLPGGFPLFQATPLQLRACSKHLFQLTIITTGAQHHGHIIIVAVAKKPAMVAS</sequence>
<organism evidence="1 2">
    <name type="scientific">Marinobacter excellens LAMA 842</name>
    <dbReference type="NCBI Taxonomy" id="1306954"/>
    <lineage>
        <taxon>Bacteria</taxon>
        <taxon>Pseudomonadati</taxon>
        <taxon>Pseudomonadota</taxon>
        <taxon>Gammaproteobacteria</taxon>
        <taxon>Pseudomonadales</taxon>
        <taxon>Marinobacteraceae</taxon>
        <taxon>Marinobacter</taxon>
    </lineage>
</organism>
<evidence type="ECO:0000313" key="1">
    <source>
        <dbReference type="EMBL" id="KXO07344.1"/>
    </source>
</evidence>
<gene>
    <name evidence="1" type="ORF">J122_3433</name>
</gene>
<protein>
    <submittedName>
        <fullName evidence="1">Uncharacterized protein</fullName>
    </submittedName>
</protein>
<reference evidence="2" key="1">
    <citation type="submission" date="2015-12" db="EMBL/GenBank/DDBJ databases">
        <authorList>
            <person name="Lima A."/>
            <person name="Farahani Zayas N."/>
            <person name="Castro Da Silva M.A."/>
            <person name="Cabral A."/>
            <person name="Pessatti M.L."/>
        </authorList>
    </citation>
    <scope>NUCLEOTIDE SEQUENCE [LARGE SCALE GENOMIC DNA]</scope>
    <source>
        <strain evidence="2">LAMA 842</strain>
    </source>
</reference>
<dbReference type="Proteomes" id="UP000070282">
    <property type="component" value="Unassembled WGS sequence"/>
</dbReference>
<proteinExistence type="predicted"/>
<accession>A0A137S4I1</accession>